<dbReference type="Gene3D" id="3.80.10.10">
    <property type="entry name" value="Ribonuclease Inhibitor"/>
    <property type="match status" value="1"/>
</dbReference>
<feature type="coiled-coil region" evidence="1">
    <location>
        <begin position="53"/>
        <end position="94"/>
    </location>
</feature>
<protein>
    <recommendedName>
        <fullName evidence="4">F-box domain-containing protein</fullName>
    </recommendedName>
</protein>
<evidence type="ECO:0000256" key="1">
    <source>
        <dbReference type="SAM" id="Coils"/>
    </source>
</evidence>
<proteinExistence type="predicted"/>
<name>A0ABR3EM24_9AGAR</name>
<organism evidence="2 3">
    <name type="scientific">Marasmius crinis-equi</name>
    <dbReference type="NCBI Taxonomy" id="585013"/>
    <lineage>
        <taxon>Eukaryota</taxon>
        <taxon>Fungi</taxon>
        <taxon>Dikarya</taxon>
        <taxon>Basidiomycota</taxon>
        <taxon>Agaricomycotina</taxon>
        <taxon>Agaricomycetes</taxon>
        <taxon>Agaricomycetidae</taxon>
        <taxon>Agaricales</taxon>
        <taxon>Marasmiineae</taxon>
        <taxon>Marasmiaceae</taxon>
        <taxon>Marasmius</taxon>
    </lineage>
</organism>
<reference evidence="2 3" key="1">
    <citation type="submission" date="2024-02" db="EMBL/GenBank/DDBJ databases">
        <title>A draft genome for the cacao thread blight pathogen Marasmius crinis-equi.</title>
        <authorList>
            <person name="Cohen S.P."/>
            <person name="Baruah I.K."/>
            <person name="Amoako-Attah I."/>
            <person name="Bukari Y."/>
            <person name="Meinhardt L.W."/>
            <person name="Bailey B.A."/>
        </authorList>
    </citation>
    <scope>NUCLEOTIDE SEQUENCE [LARGE SCALE GENOMIC DNA]</scope>
    <source>
        <strain evidence="2 3">GH-76</strain>
    </source>
</reference>
<keyword evidence="3" id="KW-1185">Reference proteome</keyword>
<keyword evidence="1" id="KW-0175">Coiled coil</keyword>
<evidence type="ECO:0000313" key="2">
    <source>
        <dbReference type="EMBL" id="KAL0563932.1"/>
    </source>
</evidence>
<sequence length="582" mass="65481">MKANGDLHEIRVLLCTQCNREFVASCNPGVSLETICSSSLPSAPEKAIQLELLESETRTLRQYDEQIEEIAETLRRLQSERASLQKRMNNRNQYLSSQRRLPVELWRPILLEACYPVEEEVRYKDSVAIDRVSFLPIHLDVSTPRMRVYPLLLSRVCHQWRRVIFDFPAMWSSIGLNVYWLSASTLPMLESFLMKTRGQPLRLRIEGDADVSKRWGDGLADDIRIVLCQVFSQSQHLELPFRFLGYFDFQGQTLSFPLLQSLSSAPAYDFLIHRPFTGAQLSALLSAPSLTRLIVPELGITGASRLPSTITSFECTSSVDIEDVDSIADAFPSLKELKLSLVDYEVSEERTERPLVFPFLESLEIQSGLSDPADLFLNRLSVPSLTTLSLGLDKVLSGEDDILRGAIISALVGCLERSECSLRSLSLSSPYDDLSCGTNYDTKWISDILRLSPHLTSLDLTMILPENPVDIPNSTFYRLWSLLTISSTLNAVSVDDNTFILPRLHTVKFEIVNHAPVVENEDVDSDMVRQFLRMVESRTRRTVPPGVDALECAELACVTMGQPRKAQTGLDEMKGVQAVDEL</sequence>
<dbReference type="InterPro" id="IPR032675">
    <property type="entry name" value="LRR_dom_sf"/>
</dbReference>
<accession>A0ABR3EM24</accession>
<comment type="caution">
    <text evidence="2">The sequence shown here is derived from an EMBL/GenBank/DDBJ whole genome shotgun (WGS) entry which is preliminary data.</text>
</comment>
<evidence type="ECO:0008006" key="4">
    <source>
        <dbReference type="Google" id="ProtNLM"/>
    </source>
</evidence>
<dbReference type="Proteomes" id="UP001465976">
    <property type="component" value="Unassembled WGS sequence"/>
</dbReference>
<dbReference type="EMBL" id="JBAHYK010003105">
    <property type="protein sequence ID" value="KAL0563932.1"/>
    <property type="molecule type" value="Genomic_DNA"/>
</dbReference>
<gene>
    <name evidence="2" type="ORF">V5O48_018124</name>
</gene>
<feature type="non-terminal residue" evidence="2">
    <location>
        <position position="582"/>
    </location>
</feature>
<evidence type="ECO:0000313" key="3">
    <source>
        <dbReference type="Proteomes" id="UP001465976"/>
    </source>
</evidence>
<dbReference type="SUPFAM" id="SSF52047">
    <property type="entry name" value="RNI-like"/>
    <property type="match status" value="1"/>
</dbReference>